<dbReference type="PANTHER" id="PTHR23028">
    <property type="entry name" value="ACETYLTRANSFERASE"/>
    <property type="match status" value="1"/>
</dbReference>
<dbReference type="GO" id="GO:0000271">
    <property type="term" value="P:polysaccharide biosynthetic process"/>
    <property type="evidence" value="ECO:0007669"/>
    <property type="project" value="TreeGrafter"/>
</dbReference>
<organism evidence="3 4">
    <name type="scientific">Pedobacter ginsenosidimutans</name>
    <dbReference type="NCBI Taxonomy" id="687842"/>
    <lineage>
        <taxon>Bacteria</taxon>
        <taxon>Pseudomonadati</taxon>
        <taxon>Bacteroidota</taxon>
        <taxon>Sphingobacteriia</taxon>
        <taxon>Sphingobacteriales</taxon>
        <taxon>Sphingobacteriaceae</taxon>
        <taxon>Pedobacter</taxon>
    </lineage>
</organism>
<proteinExistence type="predicted"/>
<gene>
    <name evidence="3" type="ORF">ASU31_12675</name>
</gene>
<keyword evidence="1" id="KW-0472">Membrane</keyword>
<feature type="transmembrane region" description="Helical" evidence="1">
    <location>
        <begin position="171"/>
        <end position="191"/>
    </location>
</feature>
<feature type="transmembrane region" description="Helical" evidence="1">
    <location>
        <begin position="260"/>
        <end position="280"/>
    </location>
</feature>
<dbReference type="RefSeq" id="WP_057932664.1">
    <property type="nucleotide sequence ID" value="NZ_LMZQ01000007.1"/>
</dbReference>
<sequence length="370" mass="43481">MVKDSAKLKYVDALRGIAVICVVFHHTKEFVSSGPNLFFNQLINKSFIGVQLFYIVSAFTLFLSYQNRKQYEKHYIVNFFIRRFFRIAPMYYLAICFYLLWGETNETRLWLQSSEHITIGHILSNFFFVHQLNPSWINSVVPGGWSISIEMSFYLIIPLVFAFFNRIDKSIFLLTGSFYIMIVLNKILNYFPLTPDMHLNAAYAYFYLPSQFPVFAFGIILYHIINNKNLERPNLMFLIICLCGLGFTLSKFIIPIHITLGFLILLFCLLIEKYQPYIFVNKVLCKIGEASFGIYLFHYATFYLLRKIFIDLTFFQNSYINYIIVLFICLAITYLTSKILSILIEEPFIKIGKKLIIKKESKVVCKFRNI</sequence>
<keyword evidence="1" id="KW-1133">Transmembrane helix</keyword>
<feature type="transmembrane region" description="Helical" evidence="1">
    <location>
        <begin position="143"/>
        <end position="164"/>
    </location>
</feature>
<dbReference type="GO" id="GO:0016020">
    <property type="term" value="C:membrane"/>
    <property type="evidence" value="ECO:0007669"/>
    <property type="project" value="TreeGrafter"/>
</dbReference>
<dbReference type="STRING" id="687842.ASU31_12675"/>
<protein>
    <recommendedName>
        <fullName evidence="2">Acyltransferase 3 domain-containing protein</fullName>
    </recommendedName>
</protein>
<feature type="transmembrane region" description="Helical" evidence="1">
    <location>
        <begin position="322"/>
        <end position="344"/>
    </location>
</feature>
<dbReference type="PANTHER" id="PTHR23028:SF53">
    <property type="entry name" value="ACYL_TRANSF_3 DOMAIN-CONTAINING PROTEIN"/>
    <property type="match status" value="1"/>
</dbReference>
<comment type="caution">
    <text evidence="3">The sequence shown here is derived from an EMBL/GenBank/DDBJ whole genome shotgun (WGS) entry which is preliminary data.</text>
</comment>
<dbReference type="Proteomes" id="UP000051950">
    <property type="component" value="Unassembled WGS sequence"/>
</dbReference>
<evidence type="ECO:0000256" key="1">
    <source>
        <dbReference type="SAM" id="Phobius"/>
    </source>
</evidence>
<keyword evidence="4" id="KW-1185">Reference proteome</keyword>
<feature type="transmembrane region" description="Helical" evidence="1">
    <location>
        <begin position="235"/>
        <end position="254"/>
    </location>
</feature>
<dbReference type="OrthoDB" id="290051at2"/>
<name>A0A0T5VQB0_9SPHI</name>
<feature type="transmembrane region" description="Helical" evidence="1">
    <location>
        <begin position="42"/>
        <end position="63"/>
    </location>
</feature>
<dbReference type="GO" id="GO:0016747">
    <property type="term" value="F:acyltransferase activity, transferring groups other than amino-acyl groups"/>
    <property type="evidence" value="ECO:0007669"/>
    <property type="project" value="InterPro"/>
</dbReference>
<evidence type="ECO:0000313" key="3">
    <source>
        <dbReference type="EMBL" id="KRT15833.1"/>
    </source>
</evidence>
<evidence type="ECO:0000259" key="2">
    <source>
        <dbReference type="Pfam" id="PF01757"/>
    </source>
</evidence>
<reference evidence="3 4" key="1">
    <citation type="submission" date="2015-11" db="EMBL/GenBank/DDBJ databases">
        <title>Sequence of Pedobacter ginsenosidimutans.</title>
        <authorList>
            <person name="Carson E."/>
            <person name="Keyser V."/>
            <person name="Newman J."/>
            <person name="Miller J."/>
        </authorList>
    </citation>
    <scope>NUCLEOTIDE SEQUENCE [LARGE SCALE GENOMIC DNA]</scope>
    <source>
        <strain evidence="3 4">KACC 14530</strain>
    </source>
</reference>
<evidence type="ECO:0000313" key="4">
    <source>
        <dbReference type="Proteomes" id="UP000051950"/>
    </source>
</evidence>
<dbReference type="InterPro" id="IPR002656">
    <property type="entry name" value="Acyl_transf_3_dom"/>
</dbReference>
<accession>A0A0T5VQB0</accession>
<keyword evidence="1" id="KW-0812">Transmembrane</keyword>
<feature type="transmembrane region" description="Helical" evidence="1">
    <location>
        <begin position="84"/>
        <end position="101"/>
    </location>
</feature>
<dbReference type="Pfam" id="PF01757">
    <property type="entry name" value="Acyl_transf_3"/>
    <property type="match status" value="1"/>
</dbReference>
<feature type="domain" description="Acyltransferase 3" evidence="2">
    <location>
        <begin position="9"/>
        <end position="337"/>
    </location>
</feature>
<dbReference type="EMBL" id="LMZQ01000007">
    <property type="protein sequence ID" value="KRT15833.1"/>
    <property type="molecule type" value="Genomic_DNA"/>
</dbReference>
<feature type="transmembrane region" description="Helical" evidence="1">
    <location>
        <begin position="203"/>
        <end position="223"/>
    </location>
</feature>
<dbReference type="AlphaFoldDB" id="A0A0T5VQB0"/>
<dbReference type="InterPro" id="IPR050879">
    <property type="entry name" value="Acyltransferase_3"/>
</dbReference>